<dbReference type="EMBL" id="PQ287320">
    <property type="protein sequence ID" value="XHV10611.1"/>
    <property type="molecule type" value="Genomic_DNA"/>
</dbReference>
<gene>
    <name evidence="1" type="ORF">BL57_139c</name>
</gene>
<sequence>MTLLVSRRVFYPTRPKGGFLYALVTTETNSIQVGLGHESVSGLNVTHVMTMNLKPGFAYEVADQIEREGFVFKAGKLAPFFGVDKTLEINPHMFINLEGTQTITKLLAEAIRMAHDEVWGHPLDWEVEKVDLGDGRCVWLSYDGTIDKIRIGLGYYDDTNTAILGDQSFAIGKRAAGDFAVDTWTRPGLLNFFALPPRWPHTFKRFIAHTDKQNVAKAFLKLADKVWRGEVRTTDRRPLSDAEVKKLEAGL</sequence>
<accession>A0AB74UGU0</accession>
<protein>
    <submittedName>
        <fullName evidence="1">Uncharacterized protein</fullName>
    </submittedName>
</protein>
<name>A0AB74UGU0_9VIRU</name>
<proteinExistence type="predicted"/>
<evidence type="ECO:0000313" key="1">
    <source>
        <dbReference type="EMBL" id="XHV10611.1"/>
    </source>
</evidence>
<organism evidence="1">
    <name type="scientific">Caulobacter phage BL57</name>
    <dbReference type="NCBI Taxonomy" id="3348355"/>
    <lineage>
        <taxon>Viruses</taxon>
    </lineage>
</organism>
<reference evidence="1" key="1">
    <citation type="submission" date="2024-10" db="EMBL/GenBank/DDBJ databases">
        <title>Genetic diversity among independent isolates of the Dolichocephalovirinae subfamily.</title>
        <authorList>
            <person name="Ely B."/>
            <person name="Thomas Q."/>
            <person name="Mohammadi T."/>
        </authorList>
    </citation>
    <scope>NUCLEOTIDE SEQUENCE</scope>
</reference>